<dbReference type="PANTHER" id="PTHR47510:SF3">
    <property type="entry name" value="ENDO_EXONUCLEASE_PHOSPHATASE DOMAIN-CONTAINING PROTEIN"/>
    <property type="match status" value="1"/>
</dbReference>
<dbReference type="Proteomes" id="UP001274896">
    <property type="component" value="Unassembled WGS sequence"/>
</dbReference>
<dbReference type="Pfam" id="PF00078">
    <property type="entry name" value="RVT_1"/>
    <property type="match status" value="1"/>
</dbReference>
<reference evidence="2" key="1">
    <citation type="submission" date="2023-06" db="EMBL/GenBank/DDBJ databases">
        <title>Male Hemibagrus guttatus genome.</title>
        <authorList>
            <person name="Bian C."/>
        </authorList>
    </citation>
    <scope>NUCLEOTIDE SEQUENCE</scope>
    <source>
        <strain evidence="2">Male_cb2023</strain>
        <tissue evidence="2">Muscle</tissue>
    </source>
</reference>
<gene>
    <name evidence="2" type="ORF">QTP70_008237</name>
</gene>
<dbReference type="PROSITE" id="PS50878">
    <property type="entry name" value="RT_POL"/>
    <property type="match status" value="1"/>
</dbReference>
<dbReference type="CDD" id="cd01650">
    <property type="entry name" value="RT_nLTR_like"/>
    <property type="match status" value="1"/>
</dbReference>
<feature type="domain" description="Reverse transcriptase" evidence="1">
    <location>
        <begin position="24"/>
        <end position="303"/>
    </location>
</feature>
<evidence type="ECO:0000313" key="2">
    <source>
        <dbReference type="EMBL" id="KAK3545619.1"/>
    </source>
</evidence>
<evidence type="ECO:0000259" key="1">
    <source>
        <dbReference type="PROSITE" id="PS50878"/>
    </source>
</evidence>
<dbReference type="AlphaFoldDB" id="A0AAE0R8S7"/>
<accession>A0AAE0R8S7</accession>
<dbReference type="EMBL" id="JAUCMX010000005">
    <property type="protein sequence ID" value="KAK3545619.1"/>
    <property type="molecule type" value="Genomic_DNA"/>
</dbReference>
<evidence type="ECO:0000313" key="3">
    <source>
        <dbReference type="Proteomes" id="UP001274896"/>
    </source>
</evidence>
<dbReference type="InterPro" id="IPR000477">
    <property type="entry name" value="RT_dom"/>
</dbReference>
<organism evidence="2 3">
    <name type="scientific">Hemibagrus guttatus</name>
    <dbReference type="NCBI Taxonomy" id="175788"/>
    <lineage>
        <taxon>Eukaryota</taxon>
        <taxon>Metazoa</taxon>
        <taxon>Chordata</taxon>
        <taxon>Craniata</taxon>
        <taxon>Vertebrata</taxon>
        <taxon>Euteleostomi</taxon>
        <taxon>Actinopterygii</taxon>
        <taxon>Neopterygii</taxon>
        <taxon>Teleostei</taxon>
        <taxon>Ostariophysi</taxon>
        <taxon>Siluriformes</taxon>
        <taxon>Bagridae</taxon>
        <taxon>Hemibagrus</taxon>
    </lineage>
</organism>
<dbReference type="InterPro" id="IPR043502">
    <property type="entry name" value="DNA/RNA_pol_sf"/>
</dbReference>
<keyword evidence="3" id="KW-1185">Reference proteome</keyword>
<dbReference type="SUPFAM" id="SSF56672">
    <property type="entry name" value="DNA/RNA polymerases"/>
    <property type="match status" value="1"/>
</dbReference>
<proteinExistence type="predicted"/>
<comment type="caution">
    <text evidence="2">The sequence shown here is derived from an EMBL/GenBank/DDBJ whole genome shotgun (WGS) entry which is preliminary data.</text>
</comment>
<dbReference type="PANTHER" id="PTHR47510">
    <property type="entry name" value="REVERSE TRANSCRIPTASE DOMAIN-CONTAINING PROTEIN"/>
    <property type="match status" value="1"/>
</dbReference>
<protein>
    <recommendedName>
        <fullName evidence="1">Reverse transcriptase domain-containing protein</fullName>
    </recommendedName>
</protein>
<sequence length="308" mass="34259">MGTSKFFIQQIVQLAQVFTDIFNLSLAQAIVPTCLKTTTIIPVPKHSSAECLNDLRPVALTPIIMKCFEKLVLSHLIVSLPPTLDPHQFAYRSNRSTEDAISTAIHLPLTHLDNNNTYIRMLFIDSSAFNTVIPSKLIAKLSDLGICTSICSWIMDFITNRIQSVRSGNHISSTLILNTDVPQGCVLSPLLYSLFTHDCVPRHNSNIFIKYADDTTVVGRISNSDESAYREEIQSLSAWCSINNLTLNATKTKELIVDFRKSSSSRHSPIYIIGSPALSSWASTSLRICLGIRTPQLWLGRRNSVFTS</sequence>
<name>A0AAE0R8S7_9TELE</name>